<keyword evidence="1 4" id="KW-0489">Methyltransferase</keyword>
<dbReference type="EC" id="2.1.1.37" evidence="4"/>
<dbReference type="Gene3D" id="3.90.120.10">
    <property type="entry name" value="DNA Methylase, subunit A, domain 2"/>
    <property type="match status" value="1"/>
</dbReference>
<comment type="caution">
    <text evidence="4">The sequence shown here is derived from an EMBL/GenBank/DDBJ whole genome shotgun (WGS) entry which is preliminary data.</text>
</comment>
<name>A0A7Y9Z7B0_9MICO</name>
<gene>
    <name evidence="4" type="ORF">BKA03_000251</name>
</gene>
<dbReference type="Pfam" id="PF00145">
    <property type="entry name" value="DNA_methylase"/>
    <property type="match status" value="1"/>
</dbReference>
<dbReference type="SUPFAM" id="SSF53335">
    <property type="entry name" value="S-adenosyl-L-methionine-dependent methyltransferases"/>
    <property type="match status" value="1"/>
</dbReference>
<dbReference type="InterPro" id="IPR029063">
    <property type="entry name" value="SAM-dependent_MTases_sf"/>
</dbReference>
<accession>A0A7Y9Z7B0</accession>
<organism evidence="4 5">
    <name type="scientific">Demequina lutea</name>
    <dbReference type="NCBI Taxonomy" id="431489"/>
    <lineage>
        <taxon>Bacteria</taxon>
        <taxon>Bacillati</taxon>
        <taxon>Actinomycetota</taxon>
        <taxon>Actinomycetes</taxon>
        <taxon>Micrococcales</taxon>
        <taxon>Demequinaceae</taxon>
        <taxon>Demequina</taxon>
    </lineage>
</organism>
<sequence>MRNVLANVRNLAGPRHRHEWQVIIEHLRNAGYQVSEQSAVFSPHQIKPEYGGRPQVRERVLITATLVPEGMQADPFIDPVSLPENIRMDREWDLINDLQIDPEETPAGTDISQVERNWIDHWEVMVQHMREWRATQADASGETARRLPGFPIWTDTWGSDWSPMERGQAIDEAPPWKADFLRKNFALYDALAEHVGGRAMGTWLRKVRTFPESRRKLEWQAQDAESLWDCVISLRPSGLRAKRPTHLPALVAITQTPIIGPLQRKLSAREAARLQGLPDSFSFDGQSDKATFKQLGNGVSVGVVWNVLKAHCERDRDLLLATPTGREIYALVSQAPDDPTSAIATALDTVRRVDSVRAATVPLKV</sequence>
<dbReference type="GO" id="GO:0032259">
    <property type="term" value="P:methylation"/>
    <property type="evidence" value="ECO:0007669"/>
    <property type="project" value="UniProtKB-KW"/>
</dbReference>
<keyword evidence="3" id="KW-0680">Restriction system</keyword>
<dbReference type="EMBL" id="JACBZO010000001">
    <property type="protein sequence ID" value="NYI40132.1"/>
    <property type="molecule type" value="Genomic_DNA"/>
</dbReference>
<dbReference type="GO" id="GO:0009307">
    <property type="term" value="P:DNA restriction-modification system"/>
    <property type="evidence" value="ECO:0007669"/>
    <property type="project" value="UniProtKB-KW"/>
</dbReference>
<dbReference type="Gene3D" id="3.40.50.150">
    <property type="entry name" value="Vaccinia Virus protein VP39"/>
    <property type="match status" value="1"/>
</dbReference>
<reference evidence="4 5" key="1">
    <citation type="submission" date="2020-07" db="EMBL/GenBank/DDBJ databases">
        <title>Sequencing the genomes of 1000 actinobacteria strains.</title>
        <authorList>
            <person name="Klenk H.-P."/>
        </authorList>
    </citation>
    <scope>NUCLEOTIDE SEQUENCE [LARGE SCALE GENOMIC DNA]</scope>
    <source>
        <strain evidence="4 5">DSM 19970</strain>
    </source>
</reference>
<proteinExistence type="predicted"/>
<keyword evidence="5" id="KW-1185">Reference proteome</keyword>
<evidence type="ECO:0000313" key="4">
    <source>
        <dbReference type="EMBL" id="NYI40132.1"/>
    </source>
</evidence>
<evidence type="ECO:0000256" key="1">
    <source>
        <dbReference type="ARBA" id="ARBA00022603"/>
    </source>
</evidence>
<dbReference type="RefSeq" id="WP_062074878.1">
    <property type="nucleotide sequence ID" value="NZ_BBRC01000004.1"/>
</dbReference>
<evidence type="ECO:0000256" key="3">
    <source>
        <dbReference type="ARBA" id="ARBA00022747"/>
    </source>
</evidence>
<keyword evidence="2 4" id="KW-0808">Transferase</keyword>
<evidence type="ECO:0000256" key="2">
    <source>
        <dbReference type="ARBA" id="ARBA00022679"/>
    </source>
</evidence>
<protein>
    <submittedName>
        <fullName evidence="4">DNA (Cytosine-5)-methyltransferase 1</fullName>
        <ecNumber evidence="4">2.1.1.37</ecNumber>
    </submittedName>
</protein>
<dbReference type="GO" id="GO:0003886">
    <property type="term" value="F:DNA (cytosine-5-)-methyltransferase activity"/>
    <property type="evidence" value="ECO:0007669"/>
    <property type="project" value="UniProtKB-EC"/>
</dbReference>
<dbReference type="Proteomes" id="UP000547973">
    <property type="component" value="Unassembled WGS sequence"/>
</dbReference>
<dbReference type="AlphaFoldDB" id="A0A7Y9Z7B0"/>
<dbReference type="InterPro" id="IPR001525">
    <property type="entry name" value="C5_MeTfrase"/>
</dbReference>
<evidence type="ECO:0000313" key="5">
    <source>
        <dbReference type="Proteomes" id="UP000547973"/>
    </source>
</evidence>